<evidence type="ECO:0000313" key="3">
    <source>
        <dbReference type="EMBL" id="MCB7282964.1"/>
    </source>
</evidence>
<dbReference type="PANTHER" id="PTHR30383:SF5">
    <property type="entry name" value="SGNH HYDROLASE-TYPE ESTERASE DOMAIN-CONTAINING PROTEIN"/>
    <property type="match status" value="1"/>
</dbReference>
<dbReference type="PANTHER" id="PTHR30383">
    <property type="entry name" value="THIOESTERASE 1/PROTEASE 1/LYSOPHOSPHOLIPASE L1"/>
    <property type="match status" value="1"/>
</dbReference>
<protein>
    <submittedName>
        <fullName evidence="4">GDSL-type esterase/lipase family protein</fullName>
    </submittedName>
    <submittedName>
        <fullName evidence="5">Sialate O-acetylesterase</fullName>
    </submittedName>
</protein>
<name>A0A174S3L7_PHOVU</name>
<feature type="domain" description="Peptidase S9 prolyl oligopeptidase catalytic" evidence="1">
    <location>
        <begin position="310"/>
        <end position="457"/>
    </location>
</feature>
<dbReference type="Proteomes" id="UP001199363">
    <property type="component" value="Unassembled WGS sequence"/>
</dbReference>
<dbReference type="SUPFAM" id="SSF52266">
    <property type="entry name" value="SGNH hydrolase"/>
    <property type="match status" value="2"/>
</dbReference>
<dbReference type="InterPro" id="IPR001375">
    <property type="entry name" value="Peptidase_S9_cat"/>
</dbReference>
<evidence type="ECO:0000313" key="6">
    <source>
        <dbReference type="Proteomes" id="UP000283713"/>
    </source>
</evidence>
<dbReference type="GO" id="GO:0006508">
    <property type="term" value="P:proteolysis"/>
    <property type="evidence" value="ECO:0007669"/>
    <property type="project" value="InterPro"/>
</dbReference>
<feature type="domain" description="SGNH hydrolase-type esterase" evidence="2">
    <location>
        <begin position="29"/>
        <end position="203"/>
    </location>
</feature>
<dbReference type="InterPro" id="IPR013830">
    <property type="entry name" value="SGNH_hydro"/>
</dbReference>
<dbReference type="EMBL" id="JAJCQG010000076">
    <property type="protein sequence ID" value="MCB7282964.1"/>
    <property type="molecule type" value="Genomic_DNA"/>
</dbReference>
<proteinExistence type="predicted"/>
<evidence type="ECO:0000313" key="5">
    <source>
        <dbReference type="EMBL" id="RHH73800.1"/>
    </source>
</evidence>
<dbReference type="Pfam" id="PF13472">
    <property type="entry name" value="Lipase_GDSL_2"/>
    <property type="match status" value="2"/>
</dbReference>
<evidence type="ECO:0000259" key="1">
    <source>
        <dbReference type="Pfam" id="PF00326"/>
    </source>
</evidence>
<dbReference type="EMBL" id="QRKA01000043">
    <property type="protein sequence ID" value="RHH73800.1"/>
    <property type="molecule type" value="Genomic_DNA"/>
</dbReference>
<dbReference type="Gene3D" id="3.40.50.1110">
    <property type="entry name" value="SGNH hydrolase"/>
    <property type="match status" value="2"/>
</dbReference>
<comment type="caution">
    <text evidence="4">The sequence shown here is derived from an EMBL/GenBank/DDBJ whole genome shotgun (WGS) entry which is preliminary data.</text>
</comment>
<dbReference type="GO" id="GO:0004622">
    <property type="term" value="F:phosphatidylcholine lysophospholipase activity"/>
    <property type="evidence" value="ECO:0007669"/>
    <property type="project" value="TreeGrafter"/>
</dbReference>
<evidence type="ECO:0000313" key="7">
    <source>
        <dbReference type="Proteomes" id="UP001181239"/>
    </source>
</evidence>
<feature type="domain" description="SGNH hydrolase-type esterase" evidence="2">
    <location>
        <begin position="519"/>
        <end position="692"/>
    </location>
</feature>
<dbReference type="Pfam" id="PF00326">
    <property type="entry name" value="Peptidase_S9"/>
    <property type="match status" value="1"/>
</dbReference>
<dbReference type="Proteomes" id="UP000283713">
    <property type="component" value="Unassembled WGS sequence"/>
</dbReference>
<dbReference type="AlphaFoldDB" id="A0A174S3L7"/>
<dbReference type="InterPro" id="IPR029058">
    <property type="entry name" value="AB_hydrolase_fold"/>
</dbReference>
<dbReference type="InterPro" id="IPR051532">
    <property type="entry name" value="Ester_Hydrolysis_Enzymes"/>
</dbReference>
<evidence type="ECO:0000259" key="2">
    <source>
        <dbReference type="Pfam" id="PF13472"/>
    </source>
</evidence>
<dbReference type="RefSeq" id="WP_005847645.1">
    <property type="nucleotide sequence ID" value="NZ_CAXSOO010000026.1"/>
</dbReference>
<dbReference type="Gene3D" id="3.40.50.1820">
    <property type="entry name" value="alpha/beta hydrolase"/>
    <property type="match status" value="1"/>
</dbReference>
<reference evidence="5 6" key="1">
    <citation type="submission" date="2018-08" db="EMBL/GenBank/DDBJ databases">
        <title>A genome reference for cultivated species of the human gut microbiota.</title>
        <authorList>
            <person name="Zou Y."/>
            <person name="Xue W."/>
            <person name="Luo G."/>
        </authorList>
    </citation>
    <scope>NUCLEOTIDE SEQUENCE [LARGE SCALE GENOMIC DNA]</scope>
    <source>
        <strain evidence="5 6">AM16-6</strain>
    </source>
</reference>
<dbReference type="Proteomes" id="UP001181239">
    <property type="component" value="Unassembled WGS sequence"/>
</dbReference>
<accession>A0A174S3L7</accession>
<dbReference type="GO" id="GO:0008236">
    <property type="term" value="F:serine-type peptidase activity"/>
    <property type="evidence" value="ECO:0007669"/>
    <property type="project" value="InterPro"/>
</dbReference>
<reference evidence="4" key="3">
    <citation type="submission" date="2023-10" db="EMBL/GenBank/DDBJ databases">
        <title>Genome of Potential pathogenic bacteria in Crohn's disease.</title>
        <authorList>
            <person name="Rodriguez-Palacios A."/>
        </authorList>
    </citation>
    <scope>NUCLEOTIDE SEQUENCE</scope>
    <source>
        <strain evidence="4">CavFT-hAR11</strain>
    </source>
</reference>
<sequence>MKRIFLACICYLLILPTGLWAKRIIKVACVGNSITYGAGISNREKNSYPAQLQYYLGDDYEVRNFGSNGATAQSDGDYPYVRTGVYGESKNFLPDIVLIKLGTNDTKPQNWKDEKHFMEEYQTLIDTYRSLDSHPQVILLTPVRCFLTEKNTISPRIIEEKVRLVVEQLAYDNGLGIINLHNLFGNQWDQVIMPDRLHPSSIGAGAMARKIGDYLLNAVQSKPAAIVPENATSFNFHGYQGYDFQLDGVPYKVVRPAKEAQGRPWIWRARFWGHEPQTDIDLLEQGFHVVYCDVADLYGADKAVKRWNKFYKYLVKNGFHKKTVLEGMSRGGLIVYNWAAQNSDKVACIYADAPVMDIKSWPMGKGAYAGSAEDVTRMLEAYGFKNEEQALRWKKNPLNHAAKIAQADIPVLHVVGDADDIVPVSENTALFEAEMKRLGAPITVIHKPGIGHHPHSLNNPESIVRFILKATGRWSNNCTHAVPGNEYRSAAGWVEGSEWHSVAQDIETTLNERKLKLLLLGNSITQGWGGMRKLVSYKPGKQAMDDALGQGNWESAGISGDRTQNLLWRVRYGNYNRCTPEYVVIAIGINNLVVGQDTADDTAEGIIAVTEEACRQFPDSKIILLGLFPSGKEQGSAVREQCNRIHKLLGAHTFGAQVSYTNPTGWFLDEDGTIRDGLYSGDYIHFTDKGYACVASHLIQLMK</sequence>
<evidence type="ECO:0000313" key="4">
    <source>
        <dbReference type="EMBL" id="MDU0240748.1"/>
    </source>
</evidence>
<dbReference type="InterPro" id="IPR036514">
    <property type="entry name" value="SGNH_hydro_sf"/>
</dbReference>
<gene>
    <name evidence="5" type="ORF">DW193_20715</name>
    <name evidence="3" type="ORF">LI282_18230</name>
    <name evidence="4" type="ORF">RVH43_08980</name>
</gene>
<organism evidence="4 7">
    <name type="scientific">Phocaeicola vulgatus</name>
    <name type="common">Bacteroides vulgatus</name>
    <dbReference type="NCBI Taxonomy" id="821"/>
    <lineage>
        <taxon>Bacteria</taxon>
        <taxon>Pseudomonadati</taxon>
        <taxon>Bacteroidota</taxon>
        <taxon>Bacteroidia</taxon>
        <taxon>Bacteroidales</taxon>
        <taxon>Bacteroidaceae</taxon>
        <taxon>Phocaeicola</taxon>
    </lineage>
</organism>
<reference evidence="3" key="2">
    <citation type="submission" date="2021-10" db="EMBL/GenBank/DDBJ databases">
        <title>Collection of gut derived symbiotic bacterial strains cultured from healthy donors.</title>
        <authorList>
            <person name="Lin H."/>
            <person name="Littmann E."/>
            <person name="Kohout C."/>
            <person name="Pamer E.G."/>
        </authorList>
    </citation>
    <scope>NUCLEOTIDE SEQUENCE</scope>
    <source>
        <strain evidence="3">DFI.1.167</strain>
    </source>
</reference>
<dbReference type="EMBL" id="JAWDET010000006">
    <property type="protein sequence ID" value="MDU0240748.1"/>
    <property type="molecule type" value="Genomic_DNA"/>
</dbReference>
<dbReference type="SUPFAM" id="SSF53474">
    <property type="entry name" value="alpha/beta-Hydrolases"/>
    <property type="match status" value="1"/>
</dbReference>